<evidence type="ECO:0000313" key="2">
    <source>
        <dbReference type="EMBL" id="GMN34593.1"/>
    </source>
</evidence>
<organism evidence="1 5">
    <name type="scientific">Ficus carica</name>
    <name type="common">Common fig</name>
    <dbReference type="NCBI Taxonomy" id="3494"/>
    <lineage>
        <taxon>Eukaryota</taxon>
        <taxon>Viridiplantae</taxon>
        <taxon>Streptophyta</taxon>
        <taxon>Embryophyta</taxon>
        <taxon>Tracheophyta</taxon>
        <taxon>Spermatophyta</taxon>
        <taxon>Magnoliopsida</taxon>
        <taxon>eudicotyledons</taxon>
        <taxon>Gunneridae</taxon>
        <taxon>Pentapetalae</taxon>
        <taxon>rosids</taxon>
        <taxon>fabids</taxon>
        <taxon>Rosales</taxon>
        <taxon>Moraceae</taxon>
        <taxon>Ficeae</taxon>
        <taxon>Ficus</taxon>
    </lineage>
</organism>
<dbReference type="Proteomes" id="UP001187192">
    <property type="component" value="Unassembled WGS sequence"/>
</dbReference>
<protein>
    <submittedName>
        <fullName evidence="1">Uncharacterized protein</fullName>
    </submittedName>
</protein>
<name>A0AA87ZZE2_FICCA</name>
<keyword evidence="5" id="KW-1185">Reference proteome</keyword>
<evidence type="ECO:0000313" key="4">
    <source>
        <dbReference type="EMBL" id="GMN34597.1"/>
    </source>
</evidence>
<comment type="caution">
    <text evidence="1">The sequence shown here is derived from an EMBL/GenBank/DDBJ whole genome shotgun (WGS) entry which is preliminary data.</text>
</comment>
<accession>A0AA87ZZE2</accession>
<evidence type="ECO:0000313" key="3">
    <source>
        <dbReference type="EMBL" id="GMN34596.1"/>
    </source>
</evidence>
<reference evidence="1" key="1">
    <citation type="submission" date="2023-07" db="EMBL/GenBank/DDBJ databases">
        <title>draft genome sequence of fig (Ficus carica).</title>
        <authorList>
            <person name="Takahashi T."/>
            <person name="Nishimura K."/>
        </authorList>
    </citation>
    <scope>NUCLEOTIDE SEQUENCE</scope>
</reference>
<gene>
    <name evidence="1" type="ORF">TIFTF001_042082</name>
    <name evidence="2" type="ORF">TIFTF001_042083</name>
    <name evidence="3" type="ORF">TIFTF001_042084</name>
    <name evidence="4" type="ORF">TIFTF001_042085</name>
</gene>
<dbReference type="EMBL" id="BTGU01002143">
    <property type="protein sequence ID" value="GMN34596.1"/>
    <property type="molecule type" value="Genomic_DNA"/>
</dbReference>
<dbReference type="EMBL" id="BTGU01002144">
    <property type="protein sequence ID" value="GMN34597.1"/>
    <property type="molecule type" value="Genomic_DNA"/>
</dbReference>
<evidence type="ECO:0000313" key="1">
    <source>
        <dbReference type="EMBL" id="GMN34591.1"/>
    </source>
</evidence>
<evidence type="ECO:0000313" key="5">
    <source>
        <dbReference type="Proteomes" id="UP001187192"/>
    </source>
</evidence>
<dbReference type="EMBL" id="BTGU01002142">
    <property type="protein sequence ID" value="GMN34593.1"/>
    <property type="molecule type" value="Genomic_DNA"/>
</dbReference>
<dbReference type="AlphaFoldDB" id="A0AA87ZZE2"/>
<proteinExistence type="predicted"/>
<sequence>MPRVHARPGEFNQEYGHDRFRTRKQEIHAQDFLKQCRKTVFLHNTNVLTVETVPTTVFRDSLLLRPSLEQHNIGHSGRGKYNSAYSIGFVVNTYPSRVGLWFELEMDWPPQPLHSCAPSTYTYVSNLPAISDTRWRSMAGRAVKYGN</sequence>
<dbReference type="EMBL" id="BTGU01002141">
    <property type="protein sequence ID" value="GMN34591.1"/>
    <property type="molecule type" value="Genomic_DNA"/>
</dbReference>